<evidence type="ECO:0000313" key="2">
    <source>
        <dbReference type="EMBL" id="PSK84837.1"/>
    </source>
</evidence>
<dbReference type="Proteomes" id="UP000193495">
    <property type="component" value="Unassembled WGS sequence"/>
</dbReference>
<evidence type="ECO:0000313" key="4">
    <source>
        <dbReference type="Proteomes" id="UP000193495"/>
    </source>
</evidence>
<accession>A0A1X6ZIX8</accession>
<evidence type="ECO:0000313" key="5">
    <source>
        <dbReference type="Proteomes" id="UP000240624"/>
    </source>
</evidence>
<keyword evidence="1" id="KW-0472">Membrane</keyword>
<feature type="transmembrane region" description="Helical" evidence="1">
    <location>
        <begin position="27"/>
        <end position="47"/>
    </location>
</feature>
<feature type="transmembrane region" description="Helical" evidence="1">
    <location>
        <begin position="98"/>
        <end position="119"/>
    </location>
</feature>
<sequence length="136" mass="15377">MGRLRRWLDQLSDDRWRRFVGDRLETAATETFTVLRWGLLVGLARLIALETGLWGFKALHWVLSALLFAYLASIFLLRPEIPIFARADTRRKRLIQTGVNHAVCMAAFMAAMMAINALADAAAEMRFVEKLGLSPS</sequence>
<dbReference type="AlphaFoldDB" id="A0A1X6ZIX8"/>
<dbReference type="EMBL" id="FWFY01000007">
    <property type="protein sequence ID" value="SLN52174.1"/>
    <property type="molecule type" value="Genomic_DNA"/>
</dbReference>
<name>A0A1X6ZIX8_9RHOB</name>
<proteinExistence type="predicted"/>
<evidence type="ECO:0000313" key="3">
    <source>
        <dbReference type="EMBL" id="SLN52174.1"/>
    </source>
</evidence>
<keyword evidence="5" id="KW-1185">Reference proteome</keyword>
<reference evidence="2 5" key="2">
    <citation type="submission" date="2018-03" db="EMBL/GenBank/DDBJ databases">
        <title>Genomic Encyclopedia of Archaeal and Bacterial Type Strains, Phase II (KMG-II): from individual species to whole genera.</title>
        <authorList>
            <person name="Goeker M."/>
        </authorList>
    </citation>
    <scope>NUCLEOTIDE SEQUENCE [LARGE SCALE GENOMIC DNA]</scope>
    <source>
        <strain evidence="2 5">DSM 29956</strain>
    </source>
</reference>
<dbReference type="RefSeq" id="WP_085896724.1">
    <property type="nucleotide sequence ID" value="NZ_CAXPGX010000159.1"/>
</dbReference>
<dbReference type="Proteomes" id="UP000240624">
    <property type="component" value="Unassembled WGS sequence"/>
</dbReference>
<dbReference type="OrthoDB" id="7743161at2"/>
<protein>
    <submittedName>
        <fullName evidence="3">Uncharacterized protein</fullName>
    </submittedName>
</protein>
<evidence type="ECO:0000256" key="1">
    <source>
        <dbReference type="SAM" id="Phobius"/>
    </source>
</evidence>
<keyword evidence="1" id="KW-0812">Transmembrane</keyword>
<gene>
    <name evidence="2" type="ORF">CLV79_1083</name>
    <name evidence="3" type="ORF">LOS8367_02384</name>
</gene>
<feature type="transmembrane region" description="Helical" evidence="1">
    <location>
        <begin position="59"/>
        <end position="77"/>
    </location>
</feature>
<organism evidence="3 4">
    <name type="scientific">Limimaricola soesokkakensis</name>
    <dbReference type="NCBI Taxonomy" id="1343159"/>
    <lineage>
        <taxon>Bacteria</taxon>
        <taxon>Pseudomonadati</taxon>
        <taxon>Pseudomonadota</taxon>
        <taxon>Alphaproteobacteria</taxon>
        <taxon>Rhodobacterales</taxon>
        <taxon>Paracoccaceae</taxon>
        <taxon>Limimaricola</taxon>
    </lineage>
</organism>
<reference evidence="3 4" key="1">
    <citation type="submission" date="2017-03" db="EMBL/GenBank/DDBJ databases">
        <authorList>
            <person name="Afonso C.L."/>
            <person name="Miller P.J."/>
            <person name="Scott M.A."/>
            <person name="Spackman E."/>
            <person name="Goraichik I."/>
            <person name="Dimitrov K.M."/>
            <person name="Suarez D.L."/>
            <person name="Swayne D.E."/>
        </authorList>
    </citation>
    <scope>NUCLEOTIDE SEQUENCE [LARGE SCALE GENOMIC DNA]</scope>
    <source>
        <strain evidence="3 4">CECT 8367</strain>
    </source>
</reference>
<keyword evidence="1" id="KW-1133">Transmembrane helix</keyword>
<dbReference type="EMBL" id="PYGB01000008">
    <property type="protein sequence ID" value="PSK84837.1"/>
    <property type="molecule type" value="Genomic_DNA"/>
</dbReference>